<name>A0ABW4LCN6_9MICO</name>
<keyword evidence="1" id="KW-0812">Transmembrane</keyword>
<gene>
    <name evidence="2" type="ORF">ACFSBI_03170</name>
</gene>
<organism evidence="2 3">
    <name type="scientific">Amnibacterium endophyticum</name>
    <dbReference type="NCBI Taxonomy" id="2109337"/>
    <lineage>
        <taxon>Bacteria</taxon>
        <taxon>Bacillati</taxon>
        <taxon>Actinomycetota</taxon>
        <taxon>Actinomycetes</taxon>
        <taxon>Micrococcales</taxon>
        <taxon>Microbacteriaceae</taxon>
        <taxon>Amnibacterium</taxon>
    </lineage>
</organism>
<proteinExistence type="predicted"/>
<comment type="caution">
    <text evidence="2">The sequence shown here is derived from an EMBL/GenBank/DDBJ whole genome shotgun (WGS) entry which is preliminary data.</text>
</comment>
<accession>A0ABW4LCN6</accession>
<dbReference type="RefSeq" id="WP_377931948.1">
    <property type="nucleotide sequence ID" value="NZ_JBHUEA010000003.1"/>
</dbReference>
<evidence type="ECO:0000313" key="3">
    <source>
        <dbReference type="Proteomes" id="UP001597347"/>
    </source>
</evidence>
<evidence type="ECO:0000313" key="2">
    <source>
        <dbReference type="EMBL" id="MFD1720538.1"/>
    </source>
</evidence>
<feature type="transmembrane region" description="Helical" evidence="1">
    <location>
        <begin position="54"/>
        <end position="78"/>
    </location>
</feature>
<keyword evidence="3" id="KW-1185">Reference proteome</keyword>
<keyword evidence="1" id="KW-1133">Transmembrane helix</keyword>
<feature type="transmembrane region" description="Helical" evidence="1">
    <location>
        <begin position="98"/>
        <end position="121"/>
    </location>
</feature>
<dbReference type="Proteomes" id="UP001597347">
    <property type="component" value="Unassembled WGS sequence"/>
</dbReference>
<sequence>MRSWAGLAAIGAGLVHLGIAAGSDPLALVLLTAAGAAEVLWGIVDLARPEASRGAAALGVLALLVGAQVVLLVAVGHAHATGAVTAAPVAPAAPVRSVLPPAGATAGAAVLDLIATAALALRLRRGSGAEPGPARFLVGTAAAALVVAAIAATSLAGTAVGAGHVH</sequence>
<reference evidence="3" key="1">
    <citation type="journal article" date="2019" name="Int. J. Syst. Evol. Microbiol.">
        <title>The Global Catalogue of Microorganisms (GCM) 10K type strain sequencing project: providing services to taxonomists for standard genome sequencing and annotation.</title>
        <authorList>
            <consortium name="The Broad Institute Genomics Platform"/>
            <consortium name="The Broad Institute Genome Sequencing Center for Infectious Disease"/>
            <person name="Wu L."/>
            <person name="Ma J."/>
        </authorList>
    </citation>
    <scope>NUCLEOTIDE SEQUENCE [LARGE SCALE GENOMIC DNA]</scope>
    <source>
        <strain evidence="3">CGMCC 1.12471</strain>
    </source>
</reference>
<feature type="transmembrane region" description="Helical" evidence="1">
    <location>
        <begin position="133"/>
        <end position="156"/>
    </location>
</feature>
<keyword evidence="1" id="KW-0472">Membrane</keyword>
<dbReference type="EMBL" id="JBHUEA010000003">
    <property type="protein sequence ID" value="MFD1720538.1"/>
    <property type="molecule type" value="Genomic_DNA"/>
</dbReference>
<protein>
    <submittedName>
        <fullName evidence="2">Uncharacterized protein</fullName>
    </submittedName>
</protein>
<feature type="transmembrane region" description="Helical" evidence="1">
    <location>
        <begin position="30"/>
        <end position="47"/>
    </location>
</feature>
<evidence type="ECO:0000256" key="1">
    <source>
        <dbReference type="SAM" id="Phobius"/>
    </source>
</evidence>